<protein>
    <submittedName>
        <fullName evidence="1">Uncharacterized protein</fullName>
    </submittedName>
</protein>
<keyword evidence="2" id="KW-1185">Reference proteome</keyword>
<proteinExistence type="predicted"/>
<gene>
    <name evidence="1" type="ORF">E2C01_061080</name>
</gene>
<name>A0A5B7HE37_PORTR</name>
<dbReference type="AlphaFoldDB" id="A0A5B7HE37"/>
<comment type="caution">
    <text evidence="1">The sequence shown here is derived from an EMBL/GenBank/DDBJ whole genome shotgun (WGS) entry which is preliminary data.</text>
</comment>
<sequence length="99" mass="11505">MSTRWGWERGADSLEGRCMKEVFKIAVHDYNGFPQRHRQSDRSVSITSVTQGGEQHRSLLGAAPHRYQVSTGENWLRTRKTTERKCPLSGHQFSNRFER</sequence>
<dbReference type="EMBL" id="VSRR010025521">
    <property type="protein sequence ID" value="MPC66924.1"/>
    <property type="molecule type" value="Genomic_DNA"/>
</dbReference>
<accession>A0A5B7HE37</accession>
<dbReference type="Proteomes" id="UP000324222">
    <property type="component" value="Unassembled WGS sequence"/>
</dbReference>
<organism evidence="1 2">
    <name type="scientific">Portunus trituberculatus</name>
    <name type="common">Swimming crab</name>
    <name type="synonym">Neptunus trituberculatus</name>
    <dbReference type="NCBI Taxonomy" id="210409"/>
    <lineage>
        <taxon>Eukaryota</taxon>
        <taxon>Metazoa</taxon>
        <taxon>Ecdysozoa</taxon>
        <taxon>Arthropoda</taxon>
        <taxon>Crustacea</taxon>
        <taxon>Multicrustacea</taxon>
        <taxon>Malacostraca</taxon>
        <taxon>Eumalacostraca</taxon>
        <taxon>Eucarida</taxon>
        <taxon>Decapoda</taxon>
        <taxon>Pleocyemata</taxon>
        <taxon>Brachyura</taxon>
        <taxon>Eubrachyura</taxon>
        <taxon>Portunoidea</taxon>
        <taxon>Portunidae</taxon>
        <taxon>Portuninae</taxon>
        <taxon>Portunus</taxon>
    </lineage>
</organism>
<reference evidence="1 2" key="1">
    <citation type="submission" date="2019-05" db="EMBL/GenBank/DDBJ databases">
        <title>Another draft genome of Portunus trituberculatus and its Hox gene families provides insights of decapod evolution.</title>
        <authorList>
            <person name="Jeong J.-H."/>
            <person name="Song I."/>
            <person name="Kim S."/>
            <person name="Choi T."/>
            <person name="Kim D."/>
            <person name="Ryu S."/>
            <person name="Kim W."/>
        </authorList>
    </citation>
    <scope>NUCLEOTIDE SEQUENCE [LARGE SCALE GENOMIC DNA]</scope>
    <source>
        <tissue evidence="1">Muscle</tissue>
    </source>
</reference>
<evidence type="ECO:0000313" key="2">
    <source>
        <dbReference type="Proteomes" id="UP000324222"/>
    </source>
</evidence>
<evidence type="ECO:0000313" key="1">
    <source>
        <dbReference type="EMBL" id="MPC66924.1"/>
    </source>
</evidence>